<accession>A0A3D8IDT4</accession>
<comment type="caution">
    <text evidence="1">The sequence shown here is derived from an EMBL/GenBank/DDBJ whole genome shotgun (WGS) entry which is preliminary data.</text>
</comment>
<organism evidence="1 2">
    <name type="scientific">Helicobacter didelphidarum</name>
    <dbReference type="NCBI Taxonomy" id="2040648"/>
    <lineage>
        <taxon>Bacteria</taxon>
        <taxon>Pseudomonadati</taxon>
        <taxon>Campylobacterota</taxon>
        <taxon>Epsilonproteobacteria</taxon>
        <taxon>Campylobacterales</taxon>
        <taxon>Helicobacteraceae</taxon>
        <taxon>Helicobacter</taxon>
    </lineage>
</organism>
<name>A0A3D8IDT4_9HELI</name>
<proteinExistence type="predicted"/>
<dbReference type="RefSeq" id="WP_115543650.1">
    <property type="nucleotide sequence ID" value="NZ_NXLQ01000027.1"/>
</dbReference>
<sequence length="92" mass="10989">MLINEFVVKDSDLQSLDEQDINVLEKMIKDDFQEFEQLKEFNLSKLIEYKVKSFIVNKGKVNEFVSRKSWVNLSFMNNNNESVELNLGYRYQ</sequence>
<dbReference type="EMBL" id="NXLQ01000027">
    <property type="protein sequence ID" value="RDU62924.1"/>
    <property type="molecule type" value="Genomic_DNA"/>
</dbReference>
<evidence type="ECO:0000313" key="2">
    <source>
        <dbReference type="Proteomes" id="UP000256379"/>
    </source>
</evidence>
<dbReference type="Proteomes" id="UP000256379">
    <property type="component" value="Unassembled WGS sequence"/>
</dbReference>
<dbReference type="AlphaFoldDB" id="A0A3D8IDT4"/>
<reference evidence="1 2" key="1">
    <citation type="submission" date="2018-04" db="EMBL/GenBank/DDBJ databases">
        <title>Novel Campyloabacter and Helicobacter Species and Strains.</title>
        <authorList>
            <person name="Mannion A.J."/>
            <person name="Shen Z."/>
            <person name="Fox J.G."/>
        </authorList>
    </citation>
    <scope>NUCLEOTIDE SEQUENCE [LARGE SCALE GENOMIC DNA]</scope>
    <source>
        <strain evidence="1 2">MIT 17-337</strain>
    </source>
</reference>
<keyword evidence="2" id="KW-1185">Reference proteome</keyword>
<protein>
    <submittedName>
        <fullName evidence="1">Uncharacterized protein</fullName>
    </submittedName>
</protein>
<gene>
    <name evidence="1" type="ORF">CQA53_08885</name>
</gene>
<evidence type="ECO:0000313" key="1">
    <source>
        <dbReference type="EMBL" id="RDU62924.1"/>
    </source>
</evidence>